<evidence type="ECO:0000256" key="2">
    <source>
        <dbReference type="ARBA" id="ARBA00022737"/>
    </source>
</evidence>
<feature type="zinc finger region" description="C3H1-type" evidence="5">
    <location>
        <begin position="17"/>
        <end position="45"/>
    </location>
</feature>
<dbReference type="PANTHER" id="PTHR12675">
    <property type="entry name" value="MUSCLEBLIND-LIKE PROTEIN"/>
    <property type="match status" value="1"/>
</dbReference>
<evidence type="ECO:0000313" key="8">
    <source>
        <dbReference type="Proteomes" id="UP000310200"/>
    </source>
</evidence>
<dbReference type="GO" id="GO:0005654">
    <property type="term" value="C:nucleoplasm"/>
    <property type="evidence" value="ECO:0007669"/>
    <property type="project" value="TreeGrafter"/>
</dbReference>
<keyword evidence="2" id="KW-0677">Repeat</keyword>
<keyword evidence="4 5" id="KW-0862">Zinc</keyword>
<dbReference type="EMBL" id="QBLH01003815">
    <property type="protein sequence ID" value="TGZ32603.1"/>
    <property type="molecule type" value="Genomic_DNA"/>
</dbReference>
<proteinExistence type="predicted"/>
<organism evidence="7 8">
    <name type="scientific">Temnothorax longispinosus</name>
    <dbReference type="NCBI Taxonomy" id="300112"/>
    <lineage>
        <taxon>Eukaryota</taxon>
        <taxon>Metazoa</taxon>
        <taxon>Ecdysozoa</taxon>
        <taxon>Arthropoda</taxon>
        <taxon>Hexapoda</taxon>
        <taxon>Insecta</taxon>
        <taxon>Pterygota</taxon>
        <taxon>Neoptera</taxon>
        <taxon>Endopterygota</taxon>
        <taxon>Hymenoptera</taxon>
        <taxon>Apocrita</taxon>
        <taxon>Aculeata</taxon>
        <taxon>Formicoidea</taxon>
        <taxon>Formicidae</taxon>
        <taxon>Myrmicinae</taxon>
        <taxon>Temnothorax</taxon>
    </lineage>
</organism>
<evidence type="ECO:0000256" key="5">
    <source>
        <dbReference type="PROSITE-ProRule" id="PRU00723"/>
    </source>
</evidence>
<keyword evidence="3 5" id="KW-0863">Zinc-finger</keyword>
<dbReference type="GO" id="GO:0003723">
    <property type="term" value="F:RNA binding"/>
    <property type="evidence" value="ECO:0007669"/>
    <property type="project" value="TreeGrafter"/>
</dbReference>
<name>A0A4S2JBB7_9HYME</name>
<dbReference type="STRING" id="300112.A0A4S2JBB7"/>
<dbReference type="AlphaFoldDB" id="A0A4S2JBB7"/>
<comment type="caution">
    <text evidence="7">The sequence shown here is derived from an EMBL/GenBank/DDBJ whole genome shotgun (WGS) entry which is preliminary data.</text>
</comment>
<evidence type="ECO:0000256" key="3">
    <source>
        <dbReference type="ARBA" id="ARBA00022771"/>
    </source>
</evidence>
<evidence type="ECO:0000256" key="1">
    <source>
        <dbReference type="ARBA" id="ARBA00022723"/>
    </source>
</evidence>
<dbReference type="GO" id="GO:0043484">
    <property type="term" value="P:regulation of RNA splicing"/>
    <property type="evidence" value="ECO:0007669"/>
    <property type="project" value="TreeGrafter"/>
</dbReference>
<dbReference type="Gene3D" id="3.30.1370.210">
    <property type="match status" value="1"/>
</dbReference>
<keyword evidence="8" id="KW-1185">Reference proteome</keyword>
<keyword evidence="1 5" id="KW-0479">Metal-binding</keyword>
<gene>
    <name evidence="7" type="ORF">DBV15_08938</name>
</gene>
<reference evidence="7 8" key="1">
    <citation type="journal article" date="2019" name="Philos. Trans. R. Soc. Lond., B, Biol. Sci.">
        <title>Ant behaviour and brain gene expression of defending hosts depend on the ecological success of the intruding social parasite.</title>
        <authorList>
            <person name="Kaur R."/>
            <person name="Stoldt M."/>
            <person name="Jongepier E."/>
            <person name="Feldmeyer B."/>
            <person name="Menzel F."/>
            <person name="Bornberg-Bauer E."/>
            <person name="Foitzik S."/>
        </authorList>
    </citation>
    <scope>NUCLEOTIDE SEQUENCE [LARGE SCALE GENOMIC DNA]</scope>
    <source>
        <tissue evidence="7">Whole body</tissue>
    </source>
</reference>
<protein>
    <submittedName>
        <fullName evidence="7">Protein muscleblind</fullName>
    </submittedName>
</protein>
<dbReference type="PROSITE" id="PS50103">
    <property type="entry name" value="ZF_C3H1"/>
    <property type="match status" value="1"/>
</dbReference>
<evidence type="ECO:0000259" key="6">
    <source>
        <dbReference type="PROSITE" id="PS50103"/>
    </source>
</evidence>
<sequence length="347" mass="39445">MAMVNMNNLLNGKDSRWLQLEVCREFQRNKCTRPDTECKFAHPPANVEVQNGRVTACYDSIKVTNRCIIEFSYSRVTSAFARSGIVGHVVLNCSGDNSRPRWRLGLPGCKYDDEGNGVELKSPDEKLARETISESGEPGNPISGLFHGRCEKRREGVVFLGLLRSPIRDAAQRQQKDDRNAKGEHADCGSKAMLRVCNSTNKDDRYRCEGRNIRASGDKENLGESLGRYNRRDARIRESRVSKFAQMKRYCSPRSSKFDCRVVSLEARIHFRAYNGYTPRAAFQSQPAYGRSIEVPYWLFTIGQAEHHATVDSSFTFFSLSEREHCRLRLKAVCHVPTYVLTNANDK</sequence>
<accession>A0A4S2JBB7</accession>
<evidence type="ECO:0000256" key="4">
    <source>
        <dbReference type="ARBA" id="ARBA00022833"/>
    </source>
</evidence>
<dbReference type="Proteomes" id="UP000310200">
    <property type="component" value="Unassembled WGS sequence"/>
</dbReference>
<dbReference type="GO" id="GO:0005737">
    <property type="term" value="C:cytoplasm"/>
    <property type="evidence" value="ECO:0007669"/>
    <property type="project" value="TreeGrafter"/>
</dbReference>
<feature type="domain" description="C3H1-type" evidence="6">
    <location>
        <begin position="17"/>
        <end position="45"/>
    </location>
</feature>
<dbReference type="PANTHER" id="PTHR12675:SF12">
    <property type="entry name" value="PROTEIN MUSCLEBLIND"/>
    <property type="match status" value="1"/>
</dbReference>
<evidence type="ECO:0000313" key="7">
    <source>
        <dbReference type="EMBL" id="TGZ32603.1"/>
    </source>
</evidence>
<dbReference type="InterPro" id="IPR000571">
    <property type="entry name" value="Znf_CCCH"/>
</dbReference>
<dbReference type="GO" id="GO:0008270">
    <property type="term" value="F:zinc ion binding"/>
    <property type="evidence" value="ECO:0007669"/>
    <property type="project" value="UniProtKB-KW"/>
</dbReference>